<reference evidence="2" key="1">
    <citation type="submission" date="2016-10" db="EMBL/GenBank/DDBJ databases">
        <authorList>
            <person name="Benchimol M."/>
            <person name="Almeida L.G."/>
            <person name="Vasconcelos A.T."/>
            <person name="Perreira-Neves A."/>
            <person name="Rosa I.A."/>
            <person name="Tasca T."/>
            <person name="Bogo M.R."/>
            <person name="de Souza W."/>
        </authorList>
    </citation>
    <scope>NUCLEOTIDE SEQUENCE [LARGE SCALE GENOMIC DNA]</scope>
    <source>
        <strain evidence="2">K</strain>
    </source>
</reference>
<comment type="caution">
    <text evidence="2">The sequence shown here is derived from an EMBL/GenBank/DDBJ whole genome shotgun (WGS) entry which is preliminary data.</text>
</comment>
<dbReference type="GeneID" id="94839598"/>
<dbReference type="VEuPathDB" id="TrichDB:TRFO_26343"/>
<dbReference type="EMBL" id="MLAK01000745">
    <property type="protein sequence ID" value="OHT05834.1"/>
    <property type="molecule type" value="Genomic_DNA"/>
</dbReference>
<dbReference type="AlphaFoldDB" id="A0A1J4K4E1"/>
<dbReference type="Proteomes" id="UP000179807">
    <property type="component" value="Unassembled WGS sequence"/>
</dbReference>
<feature type="region of interest" description="Disordered" evidence="1">
    <location>
        <begin position="68"/>
        <end position="110"/>
    </location>
</feature>
<evidence type="ECO:0000256" key="1">
    <source>
        <dbReference type="SAM" id="MobiDB-lite"/>
    </source>
</evidence>
<proteinExistence type="predicted"/>
<sequence length="223" mass="24333">MFTTYQEKNGVGIQGCFAGTLGVSGDIGGNGYEPNVDLTNYYNKQETDNLLKEQMTTCDNMFALKGEARTGTQGPQGEKGEKGDPGLQGEQGPPREKGDKGDPGSDATVDTSQFVSKTGFRQLLEHTLLNETEIIDINAYRYVKLVSKEPAQIACGTTKIDIKSKEITAYAVDKIMIKSDYAGILLNDFEKNITVSGDLRNENGKEYAFKTNIPDTSAYVNKT</sequence>
<evidence type="ECO:0000313" key="2">
    <source>
        <dbReference type="EMBL" id="OHT05834.1"/>
    </source>
</evidence>
<keyword evidence="3" id="KW-1185">Reference proteome</keyword>
<dbReference type="OrthoDB" id="8044756at2759"/>
<accession>A0A1J4K4E1</accession>
<evidence type="ECO:0000313" key="3">
    <source>
        <dbReference type="Proteomes" id="UP000179807"/>
    </source>
</evidence>
<protein>
    <submittedName>
        <fullName evidence="2">Uncharacterized protein</fullName>
    </submittedName>
</protein>
<dbReference type="RefSeq" id="XP_068358970.1">
    <property type="nucleotide sequence ID" value="XM_068504894.1"/>
</dbReference>
<organism evidence="2 3">
    <name type="scientific">Tritrichomonas foetus</name>
    <dbReference type="NCBI Taxonomy" id="1144522"/>
    <lineage>
        <taxon>Eukaryota</taxon>
        <taxon>Metamonada</taxon>
        <taxon>Parabasalia</taxon>
        <taxon>Tritrichomonadida</taxon>
        <taxon>Tritrichomonadidae</taxon>
        <taxon>Tritrichomonas</taxon>
    </lineage>
</organism>
<name>A0A1J4K4E1_9EUKA</name>
<feature type="compositionally biased region" description="Basic and acidic residues" evidence="1">
    <location>
        <begin position="93"/>
        <end position="103"/>
    </location>
</feature>
<gene>
    <name evidence="2" type="ORF">TRFO_26343</name>
</gene>